<name>A0A165I5F1_EXIGL</name>
<gene>
    <name evidence="1" type="ORF">EXIGLDRAFT_613735</name>
</gene>
<protein>
    <submittedName>
        <fullName evidence="1">Uncharacterized protein</fullName>
    </submittedName>
</protein>
<dbReference type="PANTHER" id="PTHR38846:SF1">
    <property type="entry name" value="C3H1-TYPE DOMAIN-CONTAINING PROTEIN"/>
    <property type="match status" value="1"/>
</dbReference>
<dbReference type="STRING" id="1314781.A0A165I5F1"/>
<evidence type="ECO:0000313" key="1">
    <source>
        <dbReference type="EMBL" id="KZV92924.1"/>
    </source>
</evidence>
<evidence type="ECO:0000313" key="2">
    <source>
        <dbReference type="Proteomes" id="UP000077266"/>
    </source>
</evidence>
<proteinExistence type="predicted"/>
<reference evidence="1 2" key="1">
    <citation type="journal article" date="2016" name="Mol. Biol. Evol.">
        <title>Comparative Genomics of Early-Diverging Mushroom-Forming Fungi Provides Insights into the Origins of Lignocellulose Decay Capabilities.</title>
        <authorList>
            <person name="Nagy L.G."/>
            <person name="Riley R."/>
            <person name="Tritt A."/>
            <person name="Adam C."/>
            <person name="Daum C."/>
            <person name="Floudas D."/>
            <person name="Sun H."/>
            <person name="Yadav J.S."/>
            <person name="Pangilinan J."/>
            <person name="Larsson K.H."/>
            <person name="Matsuura K."/>
            <person name="Barry K."/>
            <person name="Labutti K."/>
            <person name="Kuo R."/>
            <person name="Ohm R.A."/>
            <person name="Bhattacharya S.S."/>
            <person name="Shirouzu T."/>
            <person name="Yoshinaga Y."/>
            <person name="Martin F.M."/>
            <person name="Grigoriev I.V."/>
            <person name="Hibbett D.S."/>
        </authorList>
    </citation>
    <scope>NUCLEOTIDE SEQUENCE [LARGE SCALE GENOMIC DNA]</scope>
    <source>
        <strain evidence="1 2">HHB12029</strain>
    </source>
</reference>
<keyword evidence="2" id="KW-1185">Reference proteome</keyword>
<accession>A0A165I5F1</accession>
<dbReference type="Proteomes" id="UP000077266">
    <property type="component" value="Unassembled WGS sequence"/>
</dbReference>
<organism evidence="1 2">
    <name type="scientific">Exidia glandulosa HHB12029</name>
    <dbReference type="NCBI Taxonomy" id="1314781"/>
    <lineage>
        <taxon>Eukaryota</taxon>
        <taxon>Fungi</taxon>
        <taxon>Dikarya</taxon>
        <taxon>Basidiomycota</taxon>
        <taxon>Agaricomycotina</taxon>
        <taxon>Agaricomycetes</taxon>
        <taxon>Auriculariales</taxon>
        <taxon>Exidiaceae</taxon>
        <taxon>Exidia</taxon>
    </lineage>
</organism>
<dbReference type="AlphaFoldDB" id="A0A165I5F1"/>
<feature type="non-terminal residue" evidence="1">
    <location>
        <position position="1"/>
    </location>
</feature>
<dbReference type="InParanoid" id="A0A165I5F1"/>
<dbReference type="PANTHER" id="PTHR38846">
    <property type="entry name" value="C3H1-TYPE DOMAIN-CONTAINING PROTEIN"/>
    <property type="match status" value="1"/>
</dbReference>
<dbReference type="EMBL" id="KV425999">
    <property type="protein sequence ID" value="KZV92924.1"/>
    <property type="molecule type" value="Genomic_DNA"/>
</dbReference>
<sequence length="146" mass="16914">YPGFDYDAENDAVEEWRRFCADYLHYLVRDSRRNLRTAMFRQFNERFGEDDDDVLAWQALCFKVDIAVPDDIAECKKVRPGCISHHVNLVDLTEMEEDDAPPTKFRTVKALSDYSRSTGKIFPRDHVEAGSLLKTLLRQINNPPSS</sequence>
<dbReference type="OrthoDB" id="6105938at2759"/>